<protein>
    <submittedName>
        <fullName evidence="5">SAV_2336 N-terminal domain-related protein</fullName>
    </submittedName>
</protein>
<evidence type="ECO:0000259" key="4">
    <source>
        <dbReference type="Pfam" id="PF20028"/>
    </source>
</evidence>
<feature type="region of interest" description="Disordered" evidence="1">
    <location>
        <begin position="284"/>
        <end position="303"/>
    </location>
</feature>
<feature type="compositionally biased region" description="Polar residues" evidence="1">
    <location>
        <begin position="39"/>
        <end position="48"/>
    </location>
</feature>
<feature type="domain" description="Effector-associated" evidence="3">
    <location>
        <begin position="561"/>
        <end position="642"/>
    </location>
</feature>
<evidence type="ECO:0000313" key="5">
    <source>
        <dbReference type="EMBL" id="XDQ66523.1"/>
    </source>
</evidence>
<dbReference type="NCBIfam" id="NF041121">
    <property type="entry name" value="SAV_2336_NTERM"/>
    <property type="match status" value="1"/>
</dbReference>
<name>A0AB39SGF1_9ACTN</name>
<dbReference type="InterPro" id="IPR047738">
    <property type="entry name" value="SAV_2336-like_N"/>
</dbReference>
<feature type="region of interest" description="Disordered" evidence="1">
    <location>
        <begin position="508"/>
        <end position="548"/>
    </location>
</feature>
<proteinExistence type="predicted"/>
<evidence type="ECO:0000259" key="3">
    <source>
        <dbReference type="Pfam" id="PF19956"/>
    </source>
</evidence>
<evidence type="ECO:0000256" key="1">
    <source>
        <dbReference type="SAM" id="MobiDB-lite"/>
    </source>
</evidence>
<gene>
    <name evidence="5" type="ORF">AB5J50_39825</name>
</gene>
<dbReference type="InterPro" id="IPR045450">
    <property type="entry name" value="VMAP_C"/>
</dbReference>
<dbReference type="Pfam" id="PF19916">
    <property type="entry name" value="VMAP-M0"/>
    <property type="match status" value="1"/>
</dbReference>
<dbReference type="AlphaFoldDB" id="A0AB39SGF1"/>
<sequence>MSGGFDRVLAALEGIGVEPTAREAAEALWLATHIAGSASTTAQETVRAQSAGKDASARDRKRREARSANPGKPATLHAPTVAAATAESGTVTTRAIAVRVADVPALPHGLELMRALRPLKRKVPSRHRVILDETATAERSAEERLFLPATRPEPERWLSLALVVETGPTMTVWHPLVNELTVLLQRTGAFRDIRLWHLHSTPDGASGLHPRAIPTSALHSLREILDPTGRQAVWCVSDCVSALWHDGRADRLLETWGQDGPLAIIQPLPQRLWRRTGLRPEPVRLQTASPAAPNSRLRTTSSDSSALLRKPAAGIPVPVLELDRSWLSGWTRLVTATAPGGVPAVITTTDTLDGAATASGDDTISPTPAPTDPLSLVRAFRAHASAQAYRLAGCLASLPLTLPVMRLVQRVMLPASGSAHLAEVLLSGLVHHIPSDSANPVYDFAEGVREVLLSTLRRSDSRRVYDEVSAYLAAHAGDARDTQALAVLPSGQGEVALTMPSRPFAEITMRGDSRTSYPEPLAEPHTSREDLPSTSAGPESPPAPNERRPERVRHGLIADMVDALQLSAVVTEPGVRDIWCDMLANELGRRVEPYGGKHLRGWLLEVVRTCTQVPGDLWCLPRALDYIEPSSQASTALGPLVEEWEAVEFFNGVDLRPLRPALTTVGAPQSEALARRVSRQRFQELPRWCTTGWETFLHLAQMNHAEGEPPPTMAFLDLAAEQLTEHGQLEDAETLRRWSRTQARAMNLTQVLAQWHPPTAPVRSEAAVLTIQFEPDRVDENRYYLSHWRRSEGPHSVPGETVHVYRDELPGAVGQVVEETEERWADLRQPVVLEFMLPHALMNEPVEWWLKEPDSAYPTPLVMDYPVVLRSLERLRRASWHRPWRNRWRQLTDDYQNSRAYWSRPGANDISPFHLERELKEDSSVVCLILSQPPSDPSGRGGRELLAGLRAGVPAMIWHRHDCTNPAFREAVGEIVQDGNLGSLVDRITRLRREALMVGPEEWEGHIGRHLAVLFDDPDHMVGPPGLPQV</sequence>
<dbReference type="RefSeq" id="WP_369263525.1">
    <property type="nucleotide sequence ID" value="NZ_CP163440.1"/>
</dbReference>
<feature type="domain" description="vWA-MoxR associated protein middle region 0" evidence="2">
    <location>
        <begin position="651"/>
        <end position="755"/>
    </location>
</feature>
<evidence type="ECO:0000259" key="2">
    <source>
        <dbReference type="Pfam" id="PF19916"/>
    </source>
</evidence>
<feature type="domain" description="vWA-MoxR associated protein C-terminal" evidence="4">
    <location>
        <begin position="782"/>
        <end position="1018"/>
    </location>
</feature>
<dbReference type="InterPro" id="IPR045431">
    <property type="entry name" value="EAD2"/>
</dbReference>
<reference evidence="5" key="1">
    <citation type="submission" date="2024-07" db="EMBL/GenBank/DDBJ databases">
        <authorList>
            <person name="Yu S.T."/>
        </authorList>
    </citation>
    <scope>NUCLEOTIDE SEQUENCE</scope>
    <source>
        <strain evidence="5">R35</strain>
    </source>
</reference>
<dbReference type="Pfam" id="PF20028">
    <property type="entry name" value="VMAP-C"/>
    <property type="match status" value="1"/>
</dbReference>
<feature type="region of interest" description="Disordered" evidence="1">
    <location>
        <begin position="39"/>
        <end position="78"/>
    </location>
</feature>
<dbReference type="InterPro" id="IPR045555">
    <property type="entry name" value="VMAP-M0"/>
</dbReference>
<dbReference type="EMBL" id="CP163440">
    <property type="protein sequence ID" value="XDQ66523.1"/>
    <property type="molecule type" value="Genomic_DNA"/>
</dbReference>
<organism evidence="5">
    <name type="scientific">Streptomyces sp. R35</name>
    <dbReference type="NCBI Taxonomy" id="3238630"/>
    <lineage>
        <taxon>Bacteria</taxon>
        <taxon>Bacillati</taxon>
        <taxon>Actinomycetota</taxon>
        <taxon>Actinomycetes</taxon>
        <taxon>Kitasatosporales</taxon>
        <taxon>Streptomycetaceae</taxon>
        <taxon>Streptomyces</taxon>
    </lineage>
</organism>
<accession>A0AB39SGF1</accession>
<dbReference type="Pfam" id="PF19956">
    <property type="entry name" value="EAD2"/>
    <property type="match status" value="1"/>
</dbReference>